<keyword evidence="2" id="KW-1185">Reference proteome</keyword>
<evidence type="ECO:0000313" key="1">
    <source>
        <dbReference type="EMBL" id="SPO64112.1"/>
    </source>
</evidence>
<sequence>MQSWLKRFRLEPSRYHGAWRKNIQNCDINFQW</sequence>
<evidence type="ECO:0000313" key="2">
    <source>
        <dbReference type="Proteomes" id="UP000294335"/>
    </source>
</evidence>
<gene>
    <name evidence="1" type="ORF">JV551A3_V1_2320120</name>
</gene>
<reference evidence="1 2" key="1">
    <citation type="submission" date="2018-02" db="EMBL/GenBank/DDBJ databases">
        <authorList>
            <person name="Dubost A."/>
        </authorList>
    </citation>
    <scope>NUCLEOTIDE SEQUENCE [LARGE SCALE GENOMIC DNA]</scope>
    <source>
        <strain evidence="2">JV551A3</strain>
    </source>
</reference>
<name>A0AAQ1PG43_9PSED</name>
<comment type="caution">
    <text evidence="1">The sequence shown here is derived from an EMBL/GenBank/DDBJ whole genome shotgun (WGS) entry which is preliminary data.</text>
</comment>
<proteinExistence type="predicted"/>
<dbReference type="EMBL" id="OPYN01000232">
    <property type="protein sequence ID" value="SPO64112.1"/>
    <property type="molecule type" value="Genomic_DNA"/>
</dbReference>
<accession>A0AAQ1PG43</accession>
<protein>
    <submittedName>
        <fullName evidence="1">Uncharacterized protein</fullName>
    </submittedName>
</protein>
<organism evidence="1 2">
    <name type="scientific">Pseudomonas inefficax</name>
    <dbReference type="NCBI Taxonomy" id="2078786"/>
    <lineage>
        <taxon>Bacteria</taxon>
        <taxon>Pseudomonadati</taxon>
        <taxon>Pseudomonadota</taxon>
        <taxon>Gammaproteobacteria</taxon>
        <taxon>Pseudomonadales</taxon>
        <taxon>Pseudomonadaceae</taxon>
        <taxon>Pseudomonas</taxon>
    </lineage>
</organism>
<dbReference type="AlphaFoldDB" id="A0AAQ1PG43"/>
<dbReference type="Proteomes" id="UP000294335">
    <property type="component" value="Unassembled WGS sequence"/>
</dbReference>